<dbReference type="STRING" id="1802401.A3B21_01840"/>
<feature type="domain" description="DUF3048" evidence="2">
    <location>
        <begin position="261"/>
        <end position="370"/>
    </location>
</feature>
<dbReference type="InterPro" id="IPR021416">
    <property type="entry name" value="DUF3048_N"/>
</dbReference>
<sequence>MKNKKKFHHARKETVLVAVLVFLVLVVMLKLAPWRKPKVTEVAKVAEVAAVRRGLDGVLVEPGKEKSPFAGVMVENMVEAQPISGLADANLVFEALTEANITRFLAYFVLPPPPPQSSPIKVEEVDGNPPPPVGGARGGGDIEIGPVRSARPYYLDWASEFDTLYGHVGSSPVAYDMLRKQGVEGVHDLDQWYKSEYFRRVTSRPAPHNVLTSSELLRKAYDDIFGSSASAAAEAELPNIDPWKFKGDASPDVRGNVSDIKIGYAAPYNVEWLYDKARNSYTRMQWGGVHKDAQGREIVTKNIAVAFEEMKVLDDLGRKQFTTIGEGKGLVFQDGRVSVGTWKKPSARERMRFYDAQGNEIEFNGGTTWIEIVPTGYNVSY</sequence>
<evidence type="ECO:0000313" key="4">
    <source>
        <dbReference type="Proteomes" id="UP000176897"/>
    </source>
</evidence>
<dbReference type="SUPFAM" id="SSF159774">
    <property type="entry name" value="YerB-like"/>
    <property type="match status" value="2"/>
</dbReference>
<organism evidence="3 4">
    <name type="scientific">Candidatus Uhrbacteria bacterium RIFCSPLOWO2_01_FULL_47_24</name>
    <dbReference type="NCBI Taxonomy" id="1802401"/>
    <lineage>
        <taxon>Bacteria</taxon>
        <taxon>Candidatus Uhriibacteriota</taxon>
    </lineage>
</organism>
<dbReference type="EMBL" id="MGEJ01000014">
    <property type="protein sequence ID" value="OGL80096.1"/>
    <property type="molecule type" value="Genomic_DNA"/>
</dbReference>
<evidence type="ECO:0000259" key="1">
    <source>
        <dbReference type="Pfam" id="PF11258"/>
    </source>
</evidence>
<dbReference type="InterPro" id="IPR023158">
    <property type="entry name" value="YerB-like_sf"/>
</dbReference>
<evidence type="ECO:0008006" key="5">
    <source>
        <dbReference type="Google" id="ProtNLM"/>
    </source>
</evidence>
<dbReference type="AlphaFoldDB" id="A0A1F7UPA2"/>
<proteinExistence type="predicted"/>
<reference evidence="3 4" key="1">
    <citation type="journal article" date="2016" name="Nat. Commun.">
        <title>Thousands of microbial genomes shed light on interconnected biogeochemical processes in an aquifer system.</title>
        <authorList>
            <person name="Anantharaman K."/>
            <person name="Brown C.T."/>
            <person name="Hug L.A."/>
            <person name="Sharon I."/>
            <person name="Castelle C.J."/>
            <person name="Probst A.J."/>
            <person name="Thomas B.C."/>
            <person name="Singh A."/>
            <person name="Wilkins M.J."/>
            <person name="Karaoz U."/>
            <person name="Brodie E.L."/>
            <person name="Williams K.H."/>
            <person name="Hubbard S.S."/>
            <person name="Banfield J.F."/>
        </authorList>
    </citation>
    <scope>NUCLEOTIDE SEQUENCE [LARGE SCALE GENOMIC DNA]</scope>
</reference>
<feature type="domain" description="DUF3048" evidence="1">
    <location>
        <begin position="143"/>
        <end position="222"/>
    </location>
</feature>
<comment type="caution">
    <text evidence="3">The sequence shown here is derived from an EMBL/GenBank/DDBJ whole genome shotgun (WGS) entry which is preliminary data.</text>
</comment>
<name>A0A1F7UPA2_9BACT</name>
<dbReference type="Gene3D" id="3.50.90.10">
    <property type="entry name" value="YerB-like"/>
    <property type="match status" value="1"/>
</dbReference>
<evidence type="ECO:0000313" key="3">
    <source>
        <dbReference type="EMBL" id="OGL80096.1"/>
    </source>
</evidence>
<dbReference type="Pfam" id="PF17479">
    <property type="entry name" value="DUF3048_C"/>
    <property type="match status" value="1"/>
</dbReference>
<protein>
    <recommendedName>
        <fullName evidence="5">DUF3048 domain-containing protein</fullName>
    </recommendedName>
</protein>
<feature type="domain" description="DUF3048" evidence="1">
    <location>
        <begin position="62"/>
        <end position="109"/>
    </location>
</feature>
<evidence type="ECO:0000259" key="2">
    <source>
        <dbReference type="Pfam" id="PF17479"/>
    </source>
</evidence>
<gene>
    <name evidence="3" type="ORF">A3B21_01840</name>
</gene>
<dbReference type="Proteomes" id="UP000176897">
    <property type="component" value="Unassembled WGS sequence"/>
</dbReference>
<dbReference type="InterPro" id="IPR035328">
    <property type="entry name" value="DUF3048_C"/>
</dbReference>
<accession>A0A1F7UPA2</accession>
<dbReference type="Pfam" id="PF11258">
    <property type="entry name" value="DUF3048"/>
    <property type="match status" value="2"/>
</dbReference>